<evidence type="ECO:0000259" key="7">
    <source>
        <dbReference type="Pfam" id="PF16900"/>
    </source>
</evidence>
<reference evidence="9" key="1">
    <citation type="submission" date="2025-08" db="UniProtKB">
        <authorList>
            <consortium name="RefSeq"/>
        </authorList>
    </citation>
    <scope>IDENTIFICATION</scope>
    <source>
        <tissue evidence="9">Whole organism</tissue>
    </source>
</reference>
<evidence type="ECO:0000256" key="4">
    <source>
        <dbReference type="ARBA" id="ARBA00022833"/>
    </source>
</evidence>
<keyword evidence="5 9" id="KW-0238">DNA-binding</keyword>
<keyword evidence="8" id="KW-1185">Reference proteome</keyword>
<dbReference type="CDD" id="cd04474">
    <property type="entry name" value="RPA1_DBD_A"/>
    <property type="match status" value="1"/>
</dbReference>
<dbReference type="CDD" id="cd04475">
    <property type="entry name" value="RPA1_DBD_B"/>
    <property type="match status" value="1"/>
</dbReference>
<feature type="domain" description="Replication protein A 70 kDa DNA-binding subunit B/D first OB fold" evidence="6">
    <location>
        <begin position="26"/>
        <end position="124"/>
    </location>
</feature>
<dbReference type="InterPro" id="IPR012340">
    <property type="entry name" value="NA-bd_OB-fold"/>
</dbReference>
<organism evidence="8 9">
    <name type="scientific">Hyalella azteca</name>
    <name type="common">Amphipod</name>
    <dbReference type="NCBI Taxonomy" id="294128"/>
    <lineage>
        <taxon>Eukaryota</taxon>
        <taxon>Metazoa</taxon>
        <taxon>Ecdysozoa</taxon>
        <taxon>Arthropoda</taxon>
        <taxon>Crustacea</taxon>
        <taxon>Multicrustacea</taxon>
        <taxon>Malacostraca</taxon>
        <taxon>Eumalacostraca</taxon>
        <taxon>Peracarida</taxon>
        <taxon>Amphipoda</taxon>
        <taxon>Senticaudata</taxon>
        <taxon>Talitrida</taxon>
        <taxon>Talitroidea</taxon>
        <taxon>Hyalellidae</taxon>
        <taxon>Hyalella</taxon>
    </lineage>
</organism>
<dbReference type="Pfam" id="PF16900">
    <property type="entry name" value="REPA_OB_2"/>
    <property type="match status" value="1"/>
</dbReference>
<dbReference type="RefSeq" id="XP_018021752.1">
    <property type="nucleotide sequence ID" value="XM_018166263.2"/>
</dbReference>
<evidence type="ECO:0000313" key="8">
    <source>
        <dbReference type="Proteomes" id="UP000694843"/>
    </source>
</evidence>
<dbReference type="GO" id="GO:0003677">
    <property type="term" value="F:DNA binding"/>
    <property type="evidence" value="ECO:0007669"/>
    <property type="project" value="UniProtKB-KW"/>
</dbReference>
<dbReference type="PANTHER" id="PTHR47165">
    <property type="entry name" value="OS03G0429900 PROTEIN"/>
    <property type="match status" value="1"/>
</dbReference>
<protein>
    <submittedName>
        <fullName evidence="9">Replication protein A 70 kDa DNA-binding subunit</fullName>
    </submittedName>
</protein>
<evidence type="ECO:0000256" key="2">
    <source>
        <dbReference type="ARBA" id="ARBA00022723"/>
    </source>
</evidence>
<evidence type="ECO:0000256" key="5">
    <source>
        <dbReference type="ARBA" id="ARBA00023125"/>
    </source>
</evidence>
<dbReference type="OMA" id="WYTNVQI"/>
<dbReference type="InterPro" id="IPR031657">
    <property type="entry name" value="REPA_OB_2"/>
</dbReference>
<dbReference type="OrthoDB" id="7862263at2759"/>
<keyword evidence="3" id="KW-0863">Zinc-finger</keyword>
<dbReference type="SUPFAM" id="SSF50249">
    <property type="entry name" value="Nucleic acid-binding proteins"/>
    <property type="match status" value="2"/>
</dbReference>
<evidence type="ECO:0000259" key="6">
    <source>
        <dbReference type="Pfam" id="PF02721"/>
    </source>
</evidence>
<dbReference type="Gene3D" id="2.40.50.140">
    <property type="entry name" value="Nucleic acid-binding proteins"/>
    <property type="match status" value="2"/>
</dbReference>
<evidence type="ECO:0000256" key="1">
    <source>
        <dbReference type="ARBA" id="ARBA00005690"/>
    </source>
</evidence>
<keyword evidence="4" id="KW-0862">Zinc</keyword>
<dbReference type="AlphaFoldDB" id="A0A8B7P7B5"/>
<proteinExistence type="inferred from homology"/>
<dbReference type="InterPro" id="IPR003871">
    <property type="entry name" value="RFA1B/D_OB_1st"/>
</dbReference>
<accession>A0A8B7P7B5</accession>
<keyword evidence="2" id="KW-0479">Metal-binding</keyword>
<gene>
    <name evidence="9" type="primary">LOC108677946</name>
</gene>
<dbReference type="GeneID" id="108677946"/>
<comment type="similarity">
    <text evidence="1">Belongs to the replication factor A protein 1 family.</text>
</comment>
<dbReference type="PANTHER" id="PTHR47165:SF4">
    <property type="entry name" value="OS03G0429900 PROTEIN"/>
    <property type="match status" value="1"/>
</dbReference>
<sequence>MAEQLPAENISASDSLPDGFPNVCLIGKLKPYLSEWSICARVIQKSGRRSYMNKSKNYFSMVLLDESGEIQAVAFDEECAQFYDKIEVNKAYYFCSAWVKKASDFNSCKHDYEVRFTDKTKVELCTMDEAIPFLQFEFVPLGELEREHSKFEKCTHVDVIGVCDWHDVTTAHPNGEPIIGTKGRSAGRSLRMGKFYLQDGTGNIFLTLWQEQTDYFDVKSNPVIAIKRAKIDKRYGGLTLDQSSRLQIDPDIEEAHQLKAWWKQTGERNRATWSSVPPLF</sequence>
<evidence type="ECO:0000313" key="9">
    <source>
        <dbReference type="RefSeq" id="XP_018021752.1"/>
    </source>
</evidence>
<evidence type="ECO:0000256" key="3">
    <source>
        <dbReference type="ARBA" id="ARBA00022771"/>
    </source>
</evidence>
<name>A0A8B7P7B5_HYAAZ</name>
<dbReference type="FunFam" id="2.40.50.140:FF:000041">
    <property type="entry name" value="Replication protein A subunit"/>
    <property type="match status" value="1"/>
</dbReference>
<dbReference type="Proteomes" id="UP000694843">
    <property type="component" value="Unplaced"/>
</dbReference>
<dbReference type="KEGG" id="hazt:108677946"/>
<dbReference type="Pfam" id="PF02721">
    <property type="entry name" value="DUF223"/>
    <property type="match status" value="1"/>
</dbReference>
<dbReference type="GO" id="GO:0008270">
    <property type="term" value="F:zinc ion binding"/>
    <property type="evidence" value="ECO:0007669"/>
    <property type="project" value="UniProtKB-KW"/>
</dbReference>
<feature type="domain" description="Replication protein A OB" evidence="7">
    <location>
        <begin position="150"/>
        <end position="246"/>
    </location>
</feature>